<comment type="caution">
    <text evidence="1">The sequence shown here is derived from an EMBL/GenBank/DDBJ whole genome shotgun (WGS) entry which is preliminary data.</text>
</comment>
<evidence type="ECO:0000313" key="2">
    <source>
        <dbReference type="Proteomes" id="UP000672934"/>
    </source>
</evidence>
<sequence>MTAARGFIGAGDLYIARYNPANANFDPFKGPYEASKFEIKPSTDLKDNTSRGRNTYGQIIETVALPKPTEFTLELAEVNRESLATALLGTDVDVNRAAGTIVDQPITAKLNGWAELTASNFAATGFAVKNTAGDVTYVLDTDYEVNWRMGWIRAKVGGAITDGQALKVSGSFNAVTGSLIRGVTNPMVRARLRLDGINFADNLPVIVDVYEAVIASNSAFDFLQNDFAKVTMPGRLKTPVGKTEPFTVELRDTAS</sequence>
<dbReference type="Proteomes" id="UP000672934">
    <property type="component" value="Unassembled WGS sequence"/>
</dbReference>
<name>A0A916IN89_9BURK</name>
<reference evidence="1" key="1">
    <citation type="submission" date="2021-03" db="EMBL/GenBank/DDBJ databases">
        <authorList>
            <person name="Peeters C."/>
        </authorList>
    </citation>
    <scope>NUCLEOTIDE SEQUENCE</scope>
    <source>
        <strain evidence="1">LMG 31506</strain>
    </source>
</reference>
<accession>A0A916IN89</accession>
<dbReference type="EMBL" id="CAJPUY010000001">
    <property type="protein sequence ID" value="CAG2126915.1"/>
    <property type="molecule type" value="Genomic_DNA"/>
</dbReference>
<keyword evidence="2" id="KW-1185">Reference proteome</keyword>
<evidence type="ECO:0000313" key="1">
    <source>
        <dbReference type="EMBL" id="CAG2126915.1"/>
    </source>
</evidence>
<protein>
    <submittedName>
        <fullName evidence="1">Uncharacterized protein</fullName>
    </submittedName>
</protein>
<gene>
    <name evidence="1" type="ORF">LMG31506_00236</name>
</gene>
<organism evidence="1 2">
    <name type="scientific">Cupriavidus yeoncheonensis</name>
    <dbReference type="NCBI Taxonomy" id="1462994"/>
    <lineage>
        <taxon>Bacteria</taxon>
        <taxon>Pseudomonadati</taxon>
        <taxon>Pseudomonadota</taxon>
        <taxon>Betaproteobacteria</taxon>
        <taxon>Burkholderiales</taxon>
        <taxon>Burkholderiaceae</taxon>
        <taxon>Cupriavidus</taxon>
    </lineage>
</organism>
<dbReference type="RefSeq" id="WP_211945255.1">
    <property type="nucleotide sequence ID" value="NZ_CAJPUY010000001.1"/>
</dbReference>
<dbReference type="AlphaFoldDB" id="A0A916IN89"/>
<proteinExistence type="predicted"/>